<dbReference type="Proteomes" id="UP000422736">
    <property type="component" value="Chromosome 6"/>
</dbReference>
<organism evidence="7 8">
    <name type="scientific">Kluyveromyces marxianus</name>
    <name type="common">Yeast</name>
    <name type="synonym">Candida kefyr</name>
    <dbReference type="NCBI Taxonomy" id="4911"/>
    <lineage>
        <taxon>Eukaryota</taxon>
        <taxon>Fungi</taxon>
        <taxon>Dikarya</taxon>
        <taxon>Ascomycota</taxon>
        <taxon>Saccharomycotina</taxon>
        <taxon>Saccharomycetes</taxon>
        <taxon>Saccharomycetales</taxon>
        <taxon>Saccharomycetaceae</taxon>
        <taxon>Kluyveromyces</taxon>
    </lineage>
</organism>
<dbReference type="Gene3D" id="3.40.640.10">
    <property type="entry name" value="Type I PLP-dependent aspartate aminotransferase-like (Major domain)"/>
    <property type="match status" value="1"/>
</dbReference>
<comment type="similarity">
    <text evidence="2">Belongs to the class-I pyridoxal-phosphate-dependent aminotransferase family.</text>
</comment>
<proteinExistence type="inferred from homology"/>
<dbReference type="Pfam" id="PF00155">
    <property type="entry name" value="Aminotran_1_2"/>
    <property type="match status" value="1"/>
</dbReference>
<keyword evidence="8" id="KW-1185">Reference proteome</keyword>
<dbReference type="PANTHER" id="PTHR42790">
    <property type="entry name" value="AMINOTRANSFERASE"/>
    <property type="match status" value="1"/>
</dbReference>
<gene>
    <name evidence="7" type="primary">ARO9</name>
    <name evidence="7" type="ORF">FIM1_3866</name>
</gene>
<dbReference type="SUPFAM" id="SSF53383">
    <property type="entry name" value="PLP-dependent transferases"/>
    <property type="match status" value="1"/>
</dbReference>
<dbReference type="PANTHER" id="PTHR42790:SF2">
    <property type="entry name" value="AROMATIC AMINO ACID AMINOTRANSFERASE 2"/>
    <property type="match status" value="1"/>
</dbReference>
<name>A0ABX6EXQ2_KLUMA</name>
<keyword evidence="5" id="KW-0663">Pyridoxal phosphate</keyword>
<dbReference type="CDD" id="cd00609">
    <property type="entry name" value="AAT_like"/>
    <property type="match status" value="1"/>
</dbReference>
<protein>
    <submittedName>
        <fullName evidence="7">Aromatic amino acid aminotransferase 2</fullName>
    </submittedName>
</protein>
<dbReference type="GO" id="GO:0008483">
    <property type="term" value="F:transaminase activity"/>
    <property type="evidence" value="ECO:0007669"/>
    <property type="project" value="UniProtKB-KW"/>
</dbReference>
<reference evidence="7 8" key="1">
    <citation type="submission" date="2016-03" db="EMBL/GenBank/DDBJ databases">
        <title>How can Kluyveromyces marxianus grow so fast - potential evolutionary course in Saccharomyces Complex revealed by comparative genomics.</title>
        <authorList>
            <person name="Mo W."/>
            <person name="Lu W."/>
            <person name="Yang X."/>
            <person name="Qi J."/>
            <person name="Lv H."/>
        </authorList>
    </citation>
    <scope>NUCLEOTIDE SEQUENCE [LARGE SCALE GENOMIC DNA]</scope>
    <source>
        <strain evidence="7 8">FIM1</strain>
    </source>
</reference>
<evidence type="ECO:0000313" key="7">
    <source>
        <dbReference type="EMBL" id="QGN17135.1"/>
    </source>
</evidence>
<accession>A0ABX6EXQ2</accession>
<reference evidence="7 8" key="2">
    <citation type="submission" date="2019-11" db="EMBL/GenBank/DDBJ databases">
        <authorList>
            <person name="Lu H."/>
        </authorList>
    </citation>
    <scope>NUCLEOTIDE SEQUENCE [LARGE SCALE GENOMIC DNA]</scope>
    <source>
        <strain evidence="7 8">FIM1</strain>
    </source>
</reference>
<evidence type="ECO:0000256" key="3">
    <source>
        <dbReference type="ARBA" id="ARBA00022576"/>
    </source>
</evidence>
<dbReference type="InterPro" id="IPR015421">
    <property type="entry name" value="PyrdxlP-dep_Trfase_major"/>
</dbReference>
<evidence type="ECO:0000256" key="2">
    <source>
        <dbReference type="ARBA" id="ARBA00007441"/>
    </source>
</evidence>
<sequence length="530" mass="60325">MVVKIDDKTLEEHYSKFLNRQTDRRVLLQFWDDFLPEGVKPHPKPCILAAGMPNEGLFPVESVHLNVVDRPFQHNDYPFKSGKLHRNGDDGEGTFDEKEYVKSKVDEGTMVDIWRYEPSNPENIPIARALQYGDTKGLPQILKFTKELVTYLNKPAYDNWDIMMANGSSDSLSKVFTILSDEDVTVLMEEFTFTPTISNVTSCGGIPIPLKCDITDDPKEQGINVAYMTELLDNWTTGPYSHLSKPKLLYTIPTGQNPTGMTQCVEKRKQIYALCEKHDIIIVEDDPYGYLTFLPYDQTNPMKNLYTDGTITYDKYCKEILTPSYLTIDTSGRVIRLETFSKVFAPGIRLSFIVANSFILDKISKYADISVRGACGISQAMTANIIEKWSHAFEGDHVKAWLSWVMKIAGEYTRRRNVLFQALESTPAFKDGLFDLVEPSAGMFVSVVVNIDKLNVTDRLKAMDAVNYTLIEEGCIVILGYRMAVDRKFSYDRSNFLRITFAMAPDDEHLQTAAERLGKGIERFFKEYKN</sequence>
<dbReference type="InterPro" id="IPR015424">
    <property type="entry name" value="PyrdxlP-dep_Trfase"/>
</dbReference>
<evidence type="ECO:0000313" key="8">
    <source>
        <dbReference type="Proteomes" id="UP000422736"/>
    </source>
</evidence>
<dbReference type="EMBL" id="CP015059">
    <property type="protein sequence ID" value="QGN17135.1"/>
    <property type="molecule type" value="Genomic_DNA"/>
</dbReference>
<comment type="cofactor">
    <cofactor evidence="1">
        <name>pyridoxal 5'-phosphate</name>
        <dbReference type="ChEBI" id="CHEBI:597326"/>
    </cofactor>
</comment>
<dbReference type="InterPro" id="IPR050859">
    <property type="entry name" value="Class-I_PLP-dep_aminotransf"/>
</dbReference>
<dbReference type="InterPro" id="IPR004839">
    <property type="entry name" value="Aminotransferase_I/II_large"/>
</dbReference>
<evidence type="ECO:0000259" key="6">
    <source>
        <dbReference type="Pfam" id="PF00155"/>
    </source>
</evidence>
<evidence type="ECO:0000256" key="1">
    <source>
        <dbReference type="ARBA" id="ARBA00001933"/>
    </source>
</evidence>
<keyword evidence="4" id="KW-0808">Transferase</keyword>
<evidence type="ECO:0000256" key="4">
    <source>
        <dbReference type="ARBA" id="ARBA00022679"/>
    </source>
</evidence>
<feature type="domain" description="Aminotransferase class I/classII large" evidence="6">
    <location>
        <begin position="130"/>
        <end position="517"/>
    </location>
</feature>
<evidence type="ECO:0000256" key="5">
    <source>
        <dbReference type="ARBA" id="ARBA00022898"/>
    </source>
</evidence>
<keyword evidence="3 7" id="KW-0032">Aminotransferase</keyword>